<feature type="binding site" evidence="6">
    <location>
        <position position="161"/>
    </location>
    <ligand>
        <name>(6S)-NADPHX</name>
        <dbReference type="ChEBI" id="CHEBI:64076"/>
    </ligand>
</feature>
<dbReference type="PANTHER" id="PTHR12592:SF0">
    <property type="entry name" value="ATP-DEPENDENT (S)-NAD(P)H-HYDRATE DEHYDRATASE"/>
    <property type="match status" value="1"/>
</dbReference>
<comment type="catalytic activity">
    <reaction evidence="6">
        <text>(6S)-NADHX + ADP = AMP + phosphate + NADH + H(+)</text>
        <dbReference type="Rhea" id="RHEA:32223"/>
        <dbReference type="ChEBI" id="CHEBI:15378"/>
        <dbReference type="ChEBI" id="CHEBI:43474"/>
        <dbReference type="ChEBI" id="CHEBI:57945"/>
        <dbReference type="ChEBI" id="CHEBI:64074"/>
        <dbReference type="ChEBI" id="CHEBI:456215"/>
        <dbReference type="ChEBI" id="CHEBI:456216"/>
        <dbReference type="EC" id="4.2.1.136"/>
    </reaction>
</comment>
<keyword evidence="3 6" id="KW-0521">NADP</keyword>
<dbReference type="PROSITE" id="PS01050">
    <property type="entry name" value="YJEF_C_2"/>
    <property type="match status" value="1"/>
</dbReference>
<dbReference type="GO" id="GO:0110051">
    <property type="term" value="P:metabolite repair"/>
    <property type="evidence" value="ECO:0007669"/>
    <property type="project" value="TreeGrafter"/>
</dbReference>
<dbReference type="EMBL" id="BFBR01000005">
    <property type="protein sequence ID" value="GBF58083.1"/>
    <property type="molecule type" value="Genomic_DNA"/>
</dbReference>
<dbReference type="InterPro" id="IPR017953">
    <property type="entry name" value="Carbohydrate_kinase_pred_CS"/>
</dbReference>
<evidence type="ECO:0000256" key="5">
    <source>
        <dbReference type="ARBA" id="ARBA00023239"/>
    </source>
</evidence>
<proteinExistence type="inferred from homology"/>
<comment type="function">
    <text evidence="6">Catalyzes the dehydration of the S-form of NAD(P)HX at the expense of ADP, which is converted to AMP. Together with NAD(P)HX epimerase, which catalyzes the epimerization of the S- and R-forms, the enzyme allows the repair of both epimers of NAD(P)HX, a damaged form of NAD(P)H that is a result of enzymatic or heat-dependent hydration.</text>
</comment>
<feature type="domain" description="YjeF C-terminal" evidence="7">
    <location>
        <begin position="8"/>
        <end position="279"/>
    </location>
</feature>
<evidence type="ECO:0000256" key="6">
    <source>
        <dbReference type="HAMAP-Rule" id="MF_01965"/>
    </source>
</evidence>
<feature type="binding site" evidence="6">
    <location>
        <position position="224"/>
    </location>
    <ligand>
        <name>AMP</name>
        <dbReference type="ChEBI" id="CHEBI:456215"/>
    </ligand>
</feature>
<dbReference type="Pfam" id="PF01256">
    <property type="entry name" value="Carb_kinase"/>
    <property type="match status" value="1"/>
</dbReference>
<evidence type="ECO:0000256" key="1">
    <source>
        <dbReference type="ARBA" id="ARBA00022741"/>
    </source>
</evidence>
<keyword evidence="5 6" id="KW-0456">Lyase</keyword>
<feature type="binding site" evidence="6">
    <location>
        <begin position="195"/>
        <end position="199"/>
    </location>
    <ligand>
        <name>AMP</name>
        <dbReference type="ChEBI" id="CHEBI:456215"/>
    </ligand>
</feature>
<accession>A0A2P2EAL3</accession>
<comment type="caution">
    <text evidence="6">Lacks conserved residue(s) required for the propagation of feature annotation.</text>
</comment>
<dbReference type="EC" id="4.2.1.136" evidence="6"/>
<dbReference type="InterPro" id="IPR000631">
    <property type="entry name" value="CARKD"/>
</dbReference>
<feature type="binding site" evidence="6">
    <location>
        <position position="43"/>
    </location>
    <ligand>
        <name>(6S)-NADPHX</name>
        <dbReference type="ChEBI" id="CHEBI:64076"/>
    </ligand>
</feature>
<comment type="caution">
    <text evidence="8">The sequence shown here is derived from an EMBL/GenBank/DDBJ whole genome shotgun (WGS) entry which is preliminary data.</text>
</comment>
<comment type="similarity">
    <text evidence="6">Belongs to the NnrD/CARKD family.</text>
</comment>
<gene>
    <name evidence="8" type="primary">nnr</name>
    <name evidence="6" type="synonym">nnrD</name>
    <name evidence="8" type="ORF">PbB2_01754</name>
</gene>
<dbReference type="Proteomes" id="UP000245086">
    <property type="component" value="Unassembled WGS sequence"/>
</dbReference>
<reference evidence="8 9" key="1">
    <citation type="journal article" date="2018" name="Genome Announc.">
        <title>Draft Genome Sequence of "Candidatus Phycosocius bacilliformis," an Alphaproteobacterial Ectosymbiont of the Hydrocarbon-Producing Green Alga Botryococcus braunii.</title>
        <authorList>
            <person name="Tanabe Y."/>
            <person name="Yamaguchi H."/>
            <person name="Watanabe M.M."/>
        </authorList>
    </citation>
    <scope>NUCLEOTIDE SEQUENCE [LARGE SCALE GENOMIC DNA]</scope>
    <source>
        <strain evidence="8 9">BOTRYCO-2</strain>
    </source>
</reference>
<organism evidence="8 9">
    <name type="scientific">Candidatus Phycosocius bacilliformis</name>
    <dbReference type="NCBI Taxonomy" id="1445552"/>
    <lineage>
        <taxon>Bacteria</taxon>
        <taxon>Pseudomonadati</taxon>
        <taxon>Pseudomonadota</taxon>
        <taxon>Alphaproteobacteria</taxon>
        <taxon>Caulobacterales</taxon>
        <taxon>Caulobacterales incertae sedis</taxon>
        <taxon>Candidatus Phycosocius</taxon>
    </lineage>
</organism>
<dbReference type="PANTHER" id="PTHR12592">
    <property type="entry name" value="ATP-DEPENDENT (S)-NAD(P)H-HYDRATE DEHYDRATASE FAMILY MEMBER"/>
    <property type="match status" value="1"/>
</dbReference>
<keyword evidence="2 6" id="KW-0067">ATP-binding</keyword>
<dbReference type="InterPro" id="IPR029056">
    <property type="entry name" value="Ribokinase-like"/>
</dbReference>
<keyword evidence="1 6" id="KW-0547">Nucleotide-binding</keyword>
<evidence type="ECO:0000256" key="2">
    <source>
        <dbReference type="ARBA" id="ARBA00022840"/>
    </source>
</evidence>
<comment type="subunit">
    <text evidence="6">Homotetramer.</text>
</comment>
<dbReference type="HAMAP" id="MF_01965">
    <property type="entry name" value="NADHX_dehydratase"/>
    <property type="match status" value="1"/>
</dbReference>
<comment type="catalytic activity">
    <reaction evidence="6">
        <text>(6S)-NADPHX + ADP = AMP + phosphate + NADPH + H(+)</text>
        <dbReference type="Rhea" id="RHEA:32235"/>
        <dbReference type="ChEBI" id="CHEBI:15378"/>
        <dbReference type="ChEBI" id="CHEBI:43474"/>
        <dbReference type="ChEBI" id="CHEBI:57783"/>
        <dbReference type="ChEBI" id="CHEBI:64076"/>
        <dbReference type="ChEBI" id="CHEBI:456215"/>
        <dbReference type="ChEBI" id="CHEBI:456216"/>
        <dbReference type="EC" id="4.2.1.136"/>
    </reaction>
</comment>
<dbReference type="NCBIfam" id="TIGR00196">
    <property type="entry name" value="yjeF_cterm"/>
    <property type="match status" value="1"/>
</dbReference>
<dbReference type="GO" id="GO:0046496">
    <property type="term" value="P:nicotinamide nucleotide metabolic process"/>
    <property type="evidence" value="ECO:0007669"/>
    <property type="project" value="UniProtKB-UniRule"/>
</dbReference>
<name>A0A2P2EAL3_9PROT</name>
<evidence type="ECO:0000256" key="3">
    <source>
        <dbReference type="ARBA" id="ARBA00022857"/>
    </source>
</evidence>
<evidence type="ECO:0000313" key="8">
    <source>
        <dbReference type="EMBL" id="GBF58083.1"/>
    </source>
</evidence>
<comment type="cofactor">
    <cofactor evidence="6">
        <name>Mg(2+)</name>
        <dbReference type="ChEBI" id="CHEBI:18420"/>
    </cofactor>
</comment>
<evidence type="ECO:0000256" key="4">
    <source>
        <dbReference type="ARBA" id="ARBA00023027"/>
    </source>
</evidence>
<dbReference type="GO" id="GO:0052856">
    <property type="term" value="F:NAD(P)HX epimerase activity"/>
    <property type="evidence" value="ECO:0007669"/>
    <property type="project" value="TreeGrafter"/>
</dbReference>
<evidence type="ECO:0000259" key="7">
    <source>
        <dbReference type="PROSITE" id="PS51383"/>
    </source>
</evidence>
<keyword evidence="9" id="KW-1185">Reference proteome</keyword>
<dbReference type="GO" id="GO:0052855">
    <property type="term" value="F:ADP-dependent NAD(P)H-hydrate dehydratase activity"/>
    <property type="evidence" value="ECO:0007669"/>
    <property type="project" value="UniProtKB-UniRule"/>
</dbReference>
<feature type="binding site" evidence="6">
    <location>
        <position position="225"/>
    </location>
    <ligand>
        <name>(6S)-NADPHX</name>
        <dbReference type="ChEBI" id="CHEBI:64076"/>
    </ligand>
</feature>
<dbReference type="GO" id="GO:0005524">
    <property type="term" value="F:ATP binding"/>
    <property type="evidence" value="ECO:0007669"/>
    <property type="project" value="UniProtKB-KW"/>
</dbReference>
<keyword evidence="4 6" id="KW-0520">NAD</keyword>
<evidence type="ECO:0000313" key="9">
    <source>
        <dbReference type="Proteomes" id="UP000245086"/>
    </source>
</evidence>
<dbReference type="RefSeq" id="WP_192576255.1">
    <property type="nucleotide sequence ID" value="NZ_BFBR01000005.1"/>
</dbReference>
<dbReference type="PROSITE" id="PS51383">
    <property type="entry name" value="YJEF_C_3"/>
    <property type="match status" value="1"/>
</dbReference>
<dbReference type="Gene3D" id="3.40.1190.20">
    <property type="match status" value="1"/>
</dbReference>
<sequence>MTEGANSISKAAALAIPWPGPDSHKHNRGRLAVICGGPLQTGAARLAAAAGHRVGAGWVSLIAAPEAAVILACHETERLILERRAGAQLSDLCEGFDACVLGPAFGLSEAHAGDVLDLVTGFAKPLVLDADALTLLGRTGPEGDLWQAVRARTAPTIITPHAGEFERLAGDYAPDKKAEVSLALAQALNVIVVHKGAVTWVATPEGDLAFSDLATPFCASAGTGDVLAGLIGGLLAQGMAGFDAACAAVWLQASAANRIGPGLIAGDIVSALPAILNDLVPEELKRN</sequence>
<dbReference type="CDD" id="cd01171">
    <property type="entry name" value="YXKO-related"/>
    <property type="match status" value="1"/>
</dbReference>
<dbReference type="SUPFAM" id="SSF53613">
    <property type="entry name" value="Ribokinase-like"/>
    <property type="match status" value="1"/>
</dbReference>
<dbReference type="AlphaFoldDB" id="A0A2P2EAL3"/>
<protein>
    <recommendedName>
        <fullName evidence="6">ADP-dependent (S)-NAD(P)H-hydrate dehydratase</fullName>
        <ecNumber evidence="6">4.2.1.136</ecNumber>
    </recommendedName>
    <alternativeName>
        <fullName evidence="6">ADP-dependent NAD(P)HX dehydratase</fullName>
    </alternativeName>
</protein>